<evidence type="ECO:0000256" key="1">
    <source>
        <dbReference type="SAM" id="Phobius"/>
    </source>
</evidence>
<comment type="caution">
    <text evidence="2">The sequence shown here is derived from an EMBL/GenBank/DDBJ whole genome shotgun (WGS) entry which is preliminary data.</text>
</comment>
<accession>A0A1R2C406</accession>
<evidence type="ECO:0000313" key="3">
    <source>
        <dbReference type="Proteomes" id="UP000187209"/>
    </source>
</evidence>
<organism evidence="2 3">
    <name type="scientific">Stentor coeruleus</name>
    <dbReference type="NCBI Taxonomy" id="5963"/>
    <lineage>
        <taxon>Eukaryota</taxon>
        <taxon>Sar</taxon>
        <taxon>Alveolata</taxon>
        <taxon>Ciliophora</taxon>
        <taxon>Postciliodesmatophora</taxon>
        <taxon>Heterotrichea</taxon>
        <taxon>Heterotrichida</taxon>
        <taxon>Stentoridae</taxon>
        <taxon>Stentor</taxon>
    </lineage>
</organism>
<gene>
    <name evidence="2" type="ORF">SteCoe_15332</name>
</gene>
<feature type="transmembrane region" description="Helical" evidence="1">
    <location>
        <begin position="93"/>
        <end position="117"/>
    </location>
</feature>
<dbReference type="EMBL" id="MPUH01000295">
    <property type="protein sequence ID" value="OMJ83665.1"/>
    <property type="molecule type" value="Genomic_DNA"/>
</dbReference>
<protein>
    <submittedName>
        <fullName evidence="2">Uncharacterized protein</fullName>
    </submittedName>
</protein>
<feature type="transmembrane region" description="Helical" evidence="1">
    <location>
        <begin position="180"/>
        <end position="200"/>
    </location>
</feature>
<evidence type="ECO:0000313" key="2">
    <source>
        <dbReference type="EMBL" id="OMJ83665.1"/>
    </source>
</evidence>
<sequence length="225" mass="25603">MELPERKKRWCSRFPDLWENAIIWLLLLIFSVMLGSLCTPRWVQQGKKGSLWRGSLLRCGGCDGEWEDKYYWEIAEICEENNIKGYHETFRSLYIGGVIFLVFQIITLGVFTFIILARFGWFFKIKSMLYMNLIMIFALISQTVAVSSWFIANKAKFGNNCDVSSGFGENKSLCPTQGPILAVCSEIGVIMILMISQVVGRKNDDEQKISPASQSDLNSLPSLIN</sequence>
<keyword evidence="1" id="KW-0472">Membrane</keyword>
<keyword evidence="3" id="KW-1185">Reference proteome</keyword>
<feature type="transmembrane region" description="Helical" evidence="1">
    <location>
        <begin position="129"/>
        <end position="152"/>
    </location>
</feature>
<feature type="transmembrane region" description="Helical" evidence="1">
    <location>
        <begin position="21"/>
        <end position="43"/>
    </location>
</feature>
<keyword evidence="1" id="KW-1133">Transmembrane helix</keyword>
<keyword evidence="1" id="KW-0812">Transmembrane</keyword>
<reference evidence="2 3" key="1">
    <citation type="submission" date="2016-11" db="EMBL/GenBank/DDBJ databases">
        <title>The macronuclear genome of Stentor coeruleus: a giant cell with tiny introns.</title>
        <authorList>
            <person name="Slabodnick M."/>
            <person name="Ruby J.G."/>
            <person name="Reiff S.B."/>
            <person name="Swart E.C."/>
            <person name="Gosai S."/>
            <person name="Prabakaran S."/>
            <person name="Witkowska E."/>
            <person name="Larue G.E."/>
            <person name="Fisher S."/>
            <person name="Freeman R.M."/>
            <person name="Gunawardena J."/>
            <person name="Chu W."/>
            <person name="Stover N.A."/>
            <person name="Gregory B.D."/>
            <person name="Nowacki M."/>
            <person name="Derisi J."/>
            <person name="Roy S.W."/>
            <person name="Marshall W.F."/>
            <person name="Sood P."/>
        </authorList>
    </citation>
    <scope>NUCLEOTIDE SEQUENCE [LARGE SCALE GENOMIC DNA]</scope>
    <source>
        <strain evidence="2">WM001</strain>
    </source>
</reference>
<proteinExistence type="predicted"/>
<dbReference type="AlphaFoldDB" id="A0A1R2C406"/>
<name>A0A1R2C406_9CILI</name>
<dbReference type="Proteomes" id="UP000187209">
    <property type="component" value="Unassembled WGS sequence"/>
</dbReference>